<keyword evidence="2" id="KW-1185">Reference proteome</keyword>
<sequence>MMELVERDPSLHTINNIVTELKARLADAWHTYAVQILKVSYHQETRGRKQNKSPVLNQEEPTNLLLFTSLAEDLVDISNRITDSCVSDVNEAQIVFRYAAKQYEVASTYFASTGNDTARLHAVFKFVSSIAFFASLTTDINRQKSKHEKRRNLLYKIVAEYREKTEYAPELVSYLVDILKLWMNGYDTFTFMIQGTPTYYKLCSSLEEEYQYISDMLQYYTLYYENTI</sequence>
<dbReference type="AlphaFoldDB" id="A0A026X4A2"/>
<evidence type="ECO:0008006" key="3">
    <source>
        <dbReference type="Google" id="ProtNLM"/>
    </source>
</evidence>
<accession>A0A026X4A2</accession>
<name>A0A026X4A2_OOCBI</name>
<evidence type="ECO:0000313" key="1">
    <source>
        <dbReference type="EMBL" id="EZA62856.1"/>
    </source>
</evidence>
<reference evidence="1 2" key="1">
    <citation type="journal article" date="2014" name="Curr. Biol.">
        <title>The genome of the clonal raider ant Cerapachys biroi.</title>
        <authorList>
            <person name="Oxley P.R."/>
            <person name="Ji L."/>
            <person name="Fetter-Pruneda I."/>
            <person name="McKenzie S.K."/>
            <person name="Li C."/>
            <person name="Hu H."/>
            <person name="Zhang G."/>
            <person name="Kronauer D.J."/>
        </authorList>
    </citation>
    <scope>NUCLEOTIDE SEQUENCE [LARGE SCALE GENOMIC DNA]</scope>
</reference>
<proteinExistence type="predicted"/>
<organism evidence="1 2">
    <name type="scientific">Ooceraea biroi</name>
    <name type="common">Clonal raider ant</name>
    <name type="synonym">Cerapachys biroi</name>
    <dbReference type="NCBI Taxonomy" id="2015173"/>
    <lineage>
        <taxon>Eukaryota</taxon>
        <taxon>Metazoa</taxon>
        <taxon>Ecdysozoa</taxon>
        <taxon>Arthropoda</taxon>
        <taxon>Hexapoda</taxon>
        <taxon>Insecta</taxon>
        <taxon>Pterygota</taxon>
        <taxon>Neoptera</taxon>
        <taxon>Endopterygota</taxon>
        <taxon>Hymenoptera</taxon>
        <taxon>Apocrita</taxon>
        <taxon>Aculeata</taxon>
        <taxon>Formicoidea</taxon>
        <taxon>Formicidae</taxon>
        <taxon>Dorylinae</taxon>
        <taxon>Ooceraea</taxon>
    </lineage>
</organism>
<dbReference type="EMBL" id="KK107015">
    <property type="protein sequence ID" value="EZA62856.1"/>
    <property type="molecule type" value="Genomic_DNA"/>
</dbReference>
<protein>
    <recommendedName>
        <fullName evidence="3">KIF-binding protein</fullName>
    </recommendedName>
</protein>
<evidence type="ECO:0000313" key="2">
    <source>
        <dbReference type="Proteomes" id="UP000053097"/>
    </source>
</evidence>
<dbReference type="Proteomes" id="UP000053097">
    <property type="component" value="Unassembled WGS sequence"/>
</dbReference>
<gene>
    <name evidence="1" type="ORF">X777_16430</name>
</gene>